<dbReference type="Proteomes" id="UP000829364">
    <property type="component" value="Chromosome 3"/>
</dbReference>
<name>A0A9Q8QE99_9HYPO</name>
<dbReference type="EMBL" id="CP086356">
    <property type="protein sequence ID" value="UNI18353.1"/>
    <property type="molecule type" value="Genomic_DNA"/>
</dbReference>
<evidence type="ECO:0000313" key="3">
    <source>
        <dbReference type="Proteomes" id="UP000829364"/>
    </source>
</evidence>
<protein>
    <submittedName>
        <fullName evidence="2">Uncharacterized protein</fullName>
    </submittedName>
</protein>
<accession>A0A9Q8QE99</accession>
<gene>
    <name evidence="2" type="ORF">JDV02_004626</name>
</gene>
<sequence length="127" mass="13827">MKASSLGLVCCLVSAGTCDDAAVPRKFVRIDLADPQNWFAKPLLTGRIISGFSEVYNQSNADAWANSILDKCKANDLCTSCISLSADNNGDGRKWYGYLFKGKPTSAADYERMPGKLQDSVIHTEAR</sequence>
<organism evidence="2 3">
    <name type="scientific">Purpureocillium takamizusanense</name>
    <dbReference type="NCBI Taxonomy" id="2060973"/>
    <lineage>
        <taxon>Eukaryota</taxon>
        <taxon>Fungi</taxon>
        <taxon>Dikarya</taxon>
        <taxon>Ascomycota</taxon>
        <taxon>Pezizomycotina</taxon>
        <taxon>Sordariomycetes</taxon>
        <taxon>Hypocreomycetidae</taxon>
        <taxon>Hypocreales</taxon>
        <taxon>Ophiocordycipitaceae</taxon>
        <taxon>Purpureocillium</taxon>
    </lineage>
</organism>
<keyword evidence="1" id="KW-0732">Signal</keyword>
<evidence type="ECO:0000313" key="2">
    <source>
        <dbReference type="EMBL" id="UNI18353.1"/>
    </source>
</evidence>
<feature type="chain" id="PRO_5040156335" evidence="1">
    <location>
        <begin position="19"/>
        <end position="127"/>
    </location>
</feature>
<feature type="signal peptide" evidence="1">
    <location>
        <begin position="1"/>
        <end position="18"/>
    </location>
</feature>
<evidence type="ECO:0000256" key="1">
    <source>
        <dbReference type="SAM" id="SignalP"/>
    </source>
</evidence>
<dbReference type="KEGG" id="ptkz:JDV02_004626"/>
<dbReference type="OrthoDB" id="4175349at2759"/>
<keyword evidence="3" id="KW-1185">Reference proteome</keyword>
<proteinExistence type="predicted"/>
<reference evidence="2" key="1">
    <citation type="submission" date="2021-11" db="EMBL/GenBank/DDBJ databases">
        <title>Purpureocillium_takamizusanense_genome.</title>
        <authorList>
            <person name="Nguyen N.-H."/>
        </authorList>
    </citation>
    <scope>NUCLEOTIDE SEQUENCE</scope>
    <source>
        <strain evidence="2">PT3</strain>
    </source>
</reference>
<dbReference type="AlphaFoldDB" id="A0A9Q8QE99"/>
<dbReference type="RefSeq" id="XP_047841834.1">
    <property type="nucleotide sequence ID" value="XM_047985857.1"/>
</dbReference>
<dbReference type="GeneID" id="72066578"/>